<reference evidence="2" key="1">
    <citation type="submission" date="2022-06" db="EMBL/GenBank/DDBJ databases">
        <title>Isolation and Genomics of Futiania mangrovii gen. nov., sp. nov., a Rare and Metabolically-versatile member in the Class Alphaproteobacteria.</title>
        <authorList>
            <person name="Liu L."/>
            <person name="Huang W.-C."/>
            <person name="Pan J."/>
            <person name="Li J."/>
            <person name="Huang Y."/>
            <person name="Du H."/>
            <person name="Liu Y."/>
            <person name="Li M."/>
        </authorList>
    </citation>
    <scope>NUCLEOTIDE SEQUENCE</scope>
    <source>
        <strain evidence="2">FT118</strain>
    </source>
</reference>
<evidence type="ECO:0000256" key="1">
    <source>
        <dbReference type="SAM" id="MobiDB-lite"/>
    </source>
</evidence>
<protein>
    <submittedName>
        <fullName evidence="2">Uncharacterized protein</fullName>
    </submittedName>
</protein>
<dbReference type="EMBL" id="JAMZFT010000003">
    <property type="protein sequence ID" value="MCP1337572.1"/>
    <property type="molecule type" value="Genomic_DNA"/>
</dbReference>
<evidence type="ECO:0000313" key="2">
    <source>
        <dbReference type="EMBL" id="MCP1337572.1"/>
    </source>
</evidence>
<evidence type="ECO:0000313" key="3">
    <source>
        <dbReference type="Proteomes" id="UP001055804"/>
    </source>
</evidence>
<dbReference type="RefSeq" id="WP_269333536.1">
    <property type="nucleotide sequence ID" value="NZ_JAMZFT010000003.1"/>
</dbReference>
<dbReference type="Proteomes" id="UP001055804">
    <property type="component" value="Unassembled WGS sequence"/>
</dbReference>
<feature type="compositionally biased region" description="Gly residues" evidence="1">
    <location>
        <begin position="151"/>
        <end position="239"/>
    </location>
</feature>
<sequence>MATAELRSDIISAMRNDGAVDAQEFADIVRGNFGDDISDAAIDQAFAEMSGSDLSTPLTIRGAAEQAVTYNGETSNAGGSDAGQAVQGALSDAMEDDGQLTFAEFKAIYATHGDGTMSDADLRAAYKSGSSFSADAMAGALADVGVTGAGGGAGSTGSSGANGSGATGGGTSANGSGATGGGTSANGSGATGGGTSANGSGATGGTSGGTTGGGTTGGDATGGATGGGTTGGTTGGGTSTGSNGFVSAGTDALGQDIDRFANDPGGIRHIHFQDVVADELQRQGYNGNLPLSHGPLFNIIKQEYSTIGDEQNGPAVRAAAERAIAGILAYTPPT</sequence>
<name>A0A9J6PBP7_9PROT</name>
<dbReference type="AlphaFoldDB" id="A0A9J6PBP7"/>
<comment type="caution">
    <text evidence="2">The sequence shown here is derived from an EMBL/GenBank/DDBJ whole genome shotgun (WGS) entry which is preliminary data.</text>
</comment>
<accession>A0A9J6PBP7</accession>
<feature type="region of interest" description="Disordered" evidence="1">
    <location>
        <begin position="151"/>
        <end position="247"/>
    </location>
</feature>
<proteinExistence type="predicted"/>
<keyword evidence="3" id="KW-1185">Reference proteome</keyword>
<gene>
    <name evidence="2" type="ORF">NJQ99_14210</name>
</gene>
<organism evidence="2 3">
    <name type="scientific">Futiania mangrovi</name>
    <dbReference type="NCBI Taxonomy" id="2959716"/>
    <lineage>
        <taxon>Bacteria</taxon>
        <taxon>Pseudomonadati</taxon>
        <taxon>Pseudomonadota</taxon>
        <taxon>Alphaproteobacteria</taxon>
        <taxon>Futianiales</taxon>
        <taxon>Futianiaceae</taxon>
        <taxon>Futiania</taxon>
    </lineage>
</organism>